<keyword evidence="2" id="KW-1133">Transmembrane helix</keyword>
<gene>
    <name evidence="3" type="ORF">H1D41_12070</name>
</gene>
<evidence type="ECO:0000313" key="4">
    <source>
        <dbReference type="Proteomes" id="UP000640583"/>
    </source>
</evidence>
<comment type="caution">
    <text evidence="3">The sequence shown here is derived from an EMBL/GenBank/DDBJ whole genome shotgun (WGS) entry which is preliminary data.</text>
</comment>
<evidence type="ECO:0000313" key="3">
    <source>
        <dbReference type="EMBL" id="MBI1494376.1"/>
    </source>
</evidence>
<reference evidence="3" key="1">
    <citation type="submission" date="2020-10" db="EMBL/GenBank/DDBJ databases">
        <title>Paenihalocynthiibacter styelae gen. nov., sp. nov., isolated from stalked sea squirt Styela clava.</title>
        <authorList>
            <person name="Kim Y.-O."/>
            <person name="Yoon J.-H."/>
        </authorList>
    </citation>
    <scope>NUCLEOTIDE SEQUENCE</scope>
    <source>
        <strain evidence="3">MYP1-1</strain>
    </source>
</reference>
<proteinExistence type="predicted"/>
<dbReference type="RefSeq" id="WP_228849140.1">
    <property type="nucleotide sequence ID" value="NZ_JADCKQ010000008.1"/>
</dbReference>
<evidence type="ECO:0000256" key="1">
    <source>
        <dbReference type="SAM" id="MobiDB-lite"/>
    </source>
</evidence>
<keyword evidence="2" id="KW-0812">Transmembrane</keyword>
<protein>
    <submittedName>
        <fullName evidence="3">Uncharacterized protein</fullName>
    </submittedName>
</protein>
<sequence length="996" mass="110322">MVKLLKSGPLPNRIPPPTHIRDWLWSEARAYDGILIPANKPAKLIPFLEHEGTLVQIDAYLCFRFASPVFLDPAKIGVAMPLLAVKSAGLCSYDLGDNHLAHPGSNQLHIVQHGKPVSYDLHSATHLDPLTFWEFSDLTVLSSVPLPEHIKPTQTAPPEKPQTPKLSVSLDALGNGGPVFGDIRNAVEATSSRNTGDIIRQGARLLRGIFASILIVVLGLVVIMGSLGILTTGARGGFVGLLFAVGVIYMLWKLFSGFGTIGVGQGTPRSGQWGTPQRHRGPGMFERLKSWALWNTNLGDKLRDQISRNINDVSRMIKNGEIDRALKHAIALGEQQEKVRKPRTFGPTSAPKPRASLDMDISGIEPSTSSILNDTSFLHIANQYRQLASKLSSEGDHKRAAFIYSELLKDVPKALDELEKLRAYEDAAKLATARKSPGAVIARLWFLTGKKEIALTFARRHDAMEYIANISEKTDPAFAAFLRGHWIQDLIAAGDLARAVEQSAGRPELRTLHVAVTKQAVLAGLLDEAAVLLAATCTLEWRLCALTDCNPNISGDAIQQLEARLYQLAQNADPQFASMRRDLLAGLVKNKPKDIRTEDRFWLRRVTPLTDAVIRAVLAFDRDDPAAAQLPELQRTARAMDASVLAEDLRHIIRKKPTNAPQKNLFTLPPPPANMHQDWSMIACVSNHRTLVGSTNGELVLLDENGKRCWTDQLNALVDIIPIGPGRLVILIQEHGIERRLTLLDTALHSYRDLGHCELLSWHHSATAAAWMVQTRDAVGALDISALLGDTPDLKLLWSTTQTVPLIVRAFHIGTDRVQWLSQRLNNGTPGLIETWSYTFAQETLTVRLIEPELHDGALLYEAQNLWTTNGQFWPTSQTVSQQWQPKQLVTKSVLYSFDEEKRMTGRYQSYFDELPGFAQIAPSSDQGNCLNNDTSSPEPTLLMWQHSRQPFVILKGVKFVAQSTKSTGRRLALIDSHQRIVLCDFHDRTMTLASI</sequence>
<dbReference type="AlphaFoldDB" id="A0A8J7IRV4"/>
<name>A0A8J7IRV4_9RHOB</name>
<keyword evidence="2" id="KW-0472">Membrane</keyword>
<dbReference type="EMBL" id="JADCKQ010000008">
    <property type="protein sequence ID" value="MBI1494376.1"/>
    <property type="molecule type" value="Genomic_DNA"/>
</dbReference>
<dbReference type="Proteomes" id="UP000640583">
    <property type="component" value="Unassembled WGS sequence"/>
</dbReference>
<feature type="region of interest" description="Disordered" evidence="1">
    <location>
        <begin position="339"/>
        <end position="360"/>
    </location>
</feature>
<evidence type="ECO:0000256" key="2">
    <source>
        <dbReference type="SAM" id="Phobius"/>
    </source>
</evidence>
<feature type="transmembrane region" description="Helical" evidence="2">
    <location>
        <begin position="209"/>
        <end position="230"/>
    </location>
</feature>
<keyword evidence="4" id="KW-1185">Reference proteome</keyword>
<organism evidence="3 4">
    <name type="scientific">Halocynthiibacter styelae</name>
    <dbReference type="NCBI Taxonomy" id="2761955"/>
    <lineage>
        <taxon>Bacteria</taxon>
        <taxon>Pseudomonadati</taxon>
        <taxon>Pseudomonadota</taxon>
        <taxon>Alphaproteobacteria</taxon>
        <taxon>Rhodobacterales</taxon>
        <taxon>Paracoccaceae</taxon>
        <taxon>Halocynthiibacter</taxon>
    </lineage>
</organism>
<accession>A0A8J7IRV4</accession>
<feature type="transmembrane region" description="Helical" evidence="2">
    <location>
        <begin position="236"/>
        <end position="255"/>
    </location>
</feature>